<reference evidence="2" key="1">
    <citation type="submission" date="2023-07" db="EMBL/GenBank/DDBJ databases">
        <title>Chromosome-level Genome Assembly of Striped Snakehead (Channa striata).</title>
        <authorList>
            <person name="Liu H."/>
        </authorList>
    </citation>
    <scope>NUCLEOTIDE SEQUENCE</scope>
    <source>
        <strain evidence="2">Gz</strain>
        <tissue evidence="2">Muscle</tissue>
    </source>
</reference>
<sequence>MEGRSACVAPRRHGSGMWSLTGAERRSSPLSSHRPFAGTGEAAPHGSLCSLPLASCSGIWHNQRDVPFLQEDHWI</sequence>
<gene>
    <name evidence="2" type="ORF">Q5P01_006249</name>
</gene>
<dbReference type="EMBL" id="JAUPFM010000004">
    <property type="protein sequence ID" value="KAK2853588.1"/>
    <property type="molecule type" value="Genomic_DNA"/>
</dbReference>
<keyword evidence="3" id="KW-1185">Reference proteome</keyword>
<proteinExistence type="predicted"/>
<feature type="region of interest" description="Disordered" evidence="1">
    <location>
        <begin position="1"/>
        <end position="45"/>
    </location>
</feature>
<accession>A0AA88NCL1</accession>
<name>A0AA88NCL1_CHASR</name>
<dbReference type="Proteomes" id="UP001187415">
    <property type="component" value="Unassembled WGS sequence"/>
</dbReference>
<evidence type="ECO:0000256" key="1">
    <source>
        <dbReference type="SAM" id="MobiDB-lite"/>
    </source>
</evidence>
<protein>
    <submittedName>
        <fullName evidence="2">Uncharacterized protein</fullName>
    </submittedName>
</protein>
<evidence type="ECO:0000313" key="2">
    <source>
        <dbReference type="EMBL" id="KAK2853588.1"/>
    </source>
</evidence>
<comment type="caution">
    <text evidence="2">The sequence shown here is derived from an EMBL/GenBank/DDBJ whole genome shotgun (WGS) entry which is preliminary data.</text>
</comment>
<organism evidence="2 3">
    <name type="scientific">Channa striata</name>
    <name type="common">Snakehead murrel</name>
    <name type="synonym">Ophicephalus striatus</name>
    <dbReference type="NCBI Taxonomy" id="64152"/>
    <lineage>
        <taxon>Eukaryota</taxon>
        <taxon>Metazoa</taxon>
        <taxon>Chordata</taxon>
        <taxon>Craniata</taxon>
        <taxon>Vertebrata</taxon>
        <taxon>Euteleostomi</taxon>
        <taxon>Actinopterygii</taxon>
        <taxon>Neopterygii</taxon>
        <taxon>Teleostei</taxon>
        <taxon>Neoteleostei</taxon>
        <taxon>Acanthomorphata</taxon>
        <taxon>Anabantaria</taxon>
        <taxon>Anabantiformes</taxon>
        <taxon>Channoidei</taxon>
        <taxon>Channidae</taxon>
        <taxon>Channa</taxon>
    </lineage>
</organism>
<dbReference type="AlphaFoldDB" id="A0AA88NCL1"/>
<evidence type="ECO:0000313" key="3">
    <source>
        <dbReference type="Proteomes" id="UP001187415"/>
    </source>
</evidence>